<dbReference type="CDD" id="cd11883">
    <property type="entry name" value="SH3_Sdc25"/>
    <property type="match status" value="1"/>
</dbReference>
<dbReference type="Pfam" id="PF25006">
    <property type="entry name" value="DUF7783"/>
    <property type="match status" value="1"/>
</dbReference>
<dbReference type="PRINTS" id="PR00452">
    <property type="entry name" value="SH3DOMAIN"/>
</dbReference>
<dbReference type="FunFam" id="2.30.30.40:FF:000072">
    <property type="entry name" value="Unconventional Myosin IB"/>
    <property type="match status" value="1"/>
</dbReference>
<dbReference type="InterPro" id="IPR056685">
    <property type="entry name" value="DUF7783"/>
</dbReference>
<dbReference type="PROSITE" id="PS50212">
    <property type="entry name" value="RASGEF_NTER"/>
    <property type="match status" value="1"/>
</dbReference>
<reference evidence="16" key="1">
    <citation type="submission" date="2022-10" db="EMBL/GenBank/DDBJ databases">
        <title>Culturing micro-colonial fungi from biological soil crusts in the Mojave desert and describing Neophaeococcomyces mojavensis, and introducing the new genera and species Taxawa tesnikishii.</title>
        <authorList>
            <person name="Kurbessoian T."/>
            <person name="Stajich J.E."/>
        </authorList>
    </citation>
    <scope>NUCLEOTIDE SEQUENCE</scope>
    <source>
        <strain evidence="16">TK_35</strain>
    </source>
</reference>
<evidence type="ECO:0000256" key="7">
    <source>
        <dbReference type="ARBA" id="ARBA00022443"/>
    </source>
</evidence>
<dbReference type="PANTHER" id="PTHR23113:SF368">
    <property type="entry name" value="CELL DIVISION CONTROL PROTEIN 25"/>
    <property type="match status" value="1"/>
</dbReference>
<dbReference type="GO" id="GO:0007265">
    <property type="term" value="P:Ras protein signal transduction"/>
    <property type="evidence" value="ECO:0007669"/>
    <property type="project" value="TreeGrafter"/>
</dbReference>
<dbReference type="InterPro" id="IPR036028">
    <property type="entry name" value="SH3-like_dom_sf"/>
</dbReference>
<evidence type="ECO:0000313" key="17">
    <source>
        <dbReference type="Proteomes" id="UP001172681"/>
    </source>
</evidence>
<dbReference type="Gene3D" id="1.10.840.10">
    <property type="entry name" value="Ras guanine-nucleotide exchange factors catalytic domain"/>
    <property type="match status" value="1"/>
</dbReference>
<protein>
    <recommendedName>
        <fullName evidence="5">Class E vacuolar protein-sorting machinery protein HSE1</fullName>
    </recommendedName>
    <alternativeName>
        <fullName evidence="6">Class E vacuolar protein-sorting machinery protein hse1</fullName>
    </alternativeName>
</protein>
<dbReference type="GO" id="GO:0005886">
    <property type="term" value="C:plasma membrane"/>
    <property type="evidence" value="ECO:0007669"/>
    <property type="project" value="TreeGrafter"/>
</dbReference>
<proteinExistence type="inferred from homology"/>
<keyword evidence="7 11" id="KW-0728">SH3 domain</keyword>
<dbReference type="InterPro" id="IPR000651">
    <property type="entry name" value="Ras-like_Gua-exchang_fac_N"/>
</dbReference>
<dbReference type="SMART" id="SM00229">
    <property type="entry name" value="RasGEFN"/>
    <property type="match status" value="1"/>
</dbReference>
<evidence type="ECO:0000256" key="9">
    <source>
        <dbReference type="ARBA" id="ARBA00022753"/>
    </source>
</evidence>
<dbReference type="AlphaFoldDB" id="A0AA38Y852"/>
<dbReference type="GO" id="GO:0051301">
    <property type="term" value="P:cell division"/>
    <property type="evidence" value="ECO:0007669"/>
    <property type="project" value="UniProtKB-KW"/>
</dbReference>
<feature type="compositionally biased region" description="Polar residues" evidence="12">
    <location>
        <begin position="48"/>
        <end position="66"/>
    </location>
</feature>
<dbReference type="EMBL" id="JAPDRN010000019">
    <property type="protein sequence ID" value="KAJ9639056.1"/>
    <property type="molecule type" value="Genomic_DNA"/>
</dbReference>
<gene>
    <name evidence="16" type="primary">CDC25</name>
    <name evidence="16" type="ORF">H2204_003964</name>
</gene>
<keyword evidence="17" id="KW-1185">Reference proteome</keyword>
<comment type="function">
    <text evidence="1">Component of the ESCRT-0 complex which is the sorting receptor for ubiquitinated cargo proteins at the multivesicular body (MVB).</text>
</comment>
<dbReference type="InterPro" id="IPR019804">
    <property type="entry name" value="Ras_G-nucl-exch_fac_CS"/>
</dbReference>
<comment type="caution">
    <text evidence="16">The sequence shown here is derived from an EMBL/GenBank/DDBJ whole genome shotgun (WGS) entry which is preliminary data.</text>
</comment>
<evidence type="ECO:0000256" key="8">
    <source>
        <dbReference type="ARBA" id="ARBA00022658"/>
    </source>
</evidence>
<dbReference type="InterPro" id="IPR001895">
    <property type="entry name" value="RASGEF_cat_dom"/>
</dbReference>
<dbReference type="PROSITE" id="PS50002">
    <property type="entry name" value="SH3"/>
    <property type="match status" value="1"/>
</dbReference>
<evidence type="ECO:0000313" key="16">
    <source>
        <dbReference type="EMBL" id="KAJ9639056.1"/>
    </source>
</evidence>
<dbReference type="Pfam" id="PF00617">
    <property type="entry name" value="RasGEF"/>
    <property type="match status" value="1"/>
</dbReference>
<dbReference type="InterPro" id="IPR001452">
    <property type="entry name" value="SH3_domain"/>
</dbReference>
<comment type="similarity">
    <text evidence="3">Belongs to the STAM family.</text>
</comment>
<dbReference type="PROSITE" id="PS50009">
    <property type="entry name" value="RASGEF_CAT"/>
    <property type="match status" value="1"/>
</dbReference>
<feature type="region of interest" description="Disordered" evidence="12">
    <location>
        <begin position="44"/>
        <end position="72"/>
    </location>
</feature>
<dbReference type="Proteomes" id="UP001172681">
    <property type="component" value="Unassembled WGS sequence"/>
</dbReference>
<dbReference type="CDD" id="cd00155">
    <property type="entry name" value="RasGEF"/>
    <property type="match status" value="1"/>
</dbReference>
<feature type="domain" description="N-terminal Ras-GEF" evidence="15">
    <location>
        <begin position="818"/>
        <end position="951"/>
    </location>
</feature>
<dbReference type="InterPro" id="IPR008937">
    <property type="entry name" value="Ras-like_GEF"/>
</dbReference>
<evidence type="ECO:0000256" key="3">
    <source>
        <dbReference type="ARBA" id="ARBA00009666"/>
    </source>
</evidence>
<evidence type="ECO:0000256" key="4">
    <source>
        <dbReference type="ARBA" id="ARBA00011446"/>
    </source>
</evidence>
<evidence type="ECO:0000256" key="1">
    <source>
        <dbReference type="ARBA" id="ARBA00002654"/>
    </source>
</evidence>
<dbReference type="Pfam" id="PF25008">
    <property type="entry name" value="DUF7784"/>
    <property type="match status" value="1"/>
</dbReference>
<evidence type="ECO:0000256" key="5">
    <source>
        <dbReference type="ARBA" id="ARBA00017923"/>
    </source>
</evidence>
<keyword evidence="16" id="KW-0131">Cell cycle</keyword>
<name>A0AA38Y852_9EURO</name>
<accession>A0AA38Y852</accession>
<feature type="region of interest" description="Disordered" evidence="12">
    <location>
        <begin position="706"/>
        <end position="732"/>
    </location>
</feature>
<dbReference type="CDD" id="cd00201">
    <property type="entry name" value="WW"/>
    <property type="match status" value="1"/>
</dbReference>
<dbReference type="Gene3D" id="2.20.70.10">
    <property type="match status" value="1"/>
</dbReference>
<dbReference type="GO" id="GO:0005085">
    <property type="term" value="F:guanyl-nucleotide exchange factor activity"/>
    <property type="evidence" value="ECO:0007669"/>
    <property type="project" value="UniProtKB-KW"/>
</dbReference>
<dbReference type="Gene3D" id="1.20.870.10">
    <property type="entry name" value="Son of sevenless (SoS) protein Chain: S domain 1"/>
    <property type="match status" value="1"/>
</dbReference>
<dbReference type="PANTHER" id="PTHR23113">
    <property type="entry name" value="GUANINE NUCLEOTIDE EXCHANGE FACTOR"/>
    <property type="match status" value="1"/>
</dbReference>
<feature type="domain" description="SH3" evidence="13">
    <location>
        <begin position="93"/>
        <end position="152"/>
    </location>
</feature>
<organism evidence="16 17">
    <name type="scientific">Knufia peltigerae</name>
    <dbReference type="NCBI Taxonomy" id="1002370"/>
    <lineage>
        <taxon>Eukaryota</taxon>
        <taxon>Fungi</taxon>
        <taxon>Dikarya</taxon>
        <taxon>Ascomycota</taxon>
        <taxon>Pezizomycotina</taxon>
        <taxon>Eurotiomycetes</taxon>
        <taxon>Chaetothyriomycetidae</taxon>
        <taxon>Chaetothyriales</taxon>
        <taxon>Trichomeriaceae</taxon>
        <taxon>Knufia</taxon>
    </lineage>
</organism>
<evidence type="ECO:0000256" key="12">
    <source>
        <dbReference type="SAM" id="MobiDB-lite"/>
    </source>
</evidence>
<sequence>MQILAALLRSERHHQVVLVAQDSTPPSQAVKSGSTFAAAFHYTEPSRPAQSAPRTATSAVHQSGMSGLSPRRRAAQAAAMNGYVASPDLPPPPPPMYVRALYNYDADDHTSLSFRAGDIIQVLTQLESGWWDGVINNVRGWFPSNYTVEISDANELVELTGQDESETGSGTEEDYDDEEEDSDTRTQDEDSDLPIEGGTEQPQEEAAFWVPQATPDGRLFYFNTLTGVSTMELPLETPTSSDETGPRERNNFRIPDQTRPPPEMMAGRYGQNEEDYDGSASEADGEQSFRSSRKKGSMTSGSISTSTSMDSIDVSAARQAGNQVSNPLTSTFGTSMALPPLGTTATSFTVPPHQKLSKSPMPKYFLDDTGAAPVTWNTLVENMRVAIEAYRHAIRVQARADYVRKAEDISDHLRMLLAAGSGTTDNHSGNPSIISQNKALYPHFREMMSKFSKLVLSSHIAAADWPGPDALTKCLQEAEGVMNGVYGYVDVARQQRGEEIPRLIPGFIMGSKVGGSWKDNNLDSQTNLEETSFMDSGDELSSRPSLPLDANLLQQIDDCKNNLIAAVRSLEENLVLTDKIVTPARQSAISDDVCHGASIVIDYFRPWMHLVESIDLSGLGNVFQKSTPVEFGSQKQRVYDSVGEVVVCCQAVTAPLPDEWAEIRGESLDTRMNNVRDACKQMETHVSNLGHSLRLLLPASNLNVSGVTSKRDHRNTDGGETYQNHHLRSDSNHANNLRPALADIGQSKSYTIGQEPPAADKVRRPPTKDKARQFFGQIPPNLTQLKTSNIEPSFNSDDVPWYLQLDHADEVIYDTKTDPPQVKSGSLTGLVEQLTRHDRPDTNFTTTFLLTYRSFTTASELFELLVKRFNLQPPPGLNRDEFLIWEEHKQKPARFRVLNILKAWLEVYWMECDNEKSRELLERITAFAKNALNSTKIPLAKVLITIIDQRLKGQETSSKKMVLTITNSAPTPILPKNMKKLKFLDIDPTEFARQLTIMESRLYAKIKPSECLAKTWEKKAPDMPPYLNVQAAILHSNQLTNWTAEMILAHSEVKKRVVVVKHFVAIADKCRALNNFSAVTAIISAFGTAPILRLGRTWQGVNPKTQAMLESMRQLISTAKNFSQYRETLATATPPCIPFMGVYMTDLIFIEDGIPSLAKNSELINFSKRTKTAEVIRLIQQYQNVPYNLNPVPDLQDWIAENMRNAGDVQEMYAQSLKIEPREREEEKIARLLSESGFL</sequence>
<dbReference type="InterPro" id="IPR056686">
    <property type="entry name" value="DUF7784"/>
</dbReference>
<feature type="domain" description="Ras-GEF" evidence="14">
    <location>
        <begin position="987"/>
        <end position="1222"/>
    </location>
</feature>
<keyword evidence="16" id="KW-0132">Cell division</keyword>
<dbReference type="Pfam" id="PF23518">
    <property type="entry name" value="WW_2"/>
    <property type="match status" value="1"/>
</dbReference>
<dbReference type="Pfam" id="PF00618">
    <property type="entry name" value="RasGEF_N"/>
    <property type="match status" value="1"/>
</dbReference>
<dbReference type="SUPFAM" id="SSF48366">
    <property type="entry name" value="Ras GEF"/>
    <property type="match status" value="1"/>
</dbReference>
<keyword evidence="8 10" id="KW-0344">Guanine-nucleotide releasing factor</keyword>
<feature type="compositionally biased region" description="Acidic residues" evidence="12">
    <location>
        <begin position="161"/>
        <end position="182"/>
    </location>
</feature>
<dbReference type="SMART" id="SM00326">
    <property type="entry name" value="SH3"/>
    <property type="match status" value="1"/>
</dbReference>
<evidence type="ECO:0000259" key="15">
    <source>
        <dbReference type="PROSITE" id="PS50212"/>
    </source>
</evidence>
<dbReference type="InterPro" id="IPR036964">
    <property type="entry name" value="RASGEF_cat_dom_sf"/>
</dbReference>
<dbReference type="SMART" id="SM00147">
    <property type="entry name" value="RasGEF"/>
    <property type="match status" value="1"/>
</dbReference>
<dbReference type="InterPro" id="IPR023578">
    <property type="entry name" value="Ras_GEF_dom_sf"/>
</dbReference>
<dbReference type="PROSITE" id="PS00720">
    <property type="entry name" value="RASGEF"/>
    <property type="match status" value="1"/>
</dbReference>
<evidence type="ECO:0000256" key="10">
    <source>
        <dbReference type="PROSITE-ProRule" id="PRU00168"/>
    </source>
</evidence>
<dbReference type="InterPro" id="IPR001202">
    <property type="entry name" value="WW_dom"/>
</dbReference>
<dbReference type="GO" id="GO:0010008">
    <property type="term" value="C:endosome membrane"/>
    <property type="evidence" value="ECO:0007669"/>
    <property type="project" value="UniProtKB-SubCell"/>
</dbReference>
<feature type="region of interest" description="Disordered" evidence="12">
    <location>
        <begin position="158"/>
        <end position="206"/>
    </location>
</feature>
<dbReference type="CDD" id="cd06224">
    <property type="entry name" value="REM"/>
    <property type="match status" value="1"/>
</dbReference>
<evidence type="ECO:0000259" key="13">
    <source>
        <dbReference type="PROSITE" id="PS50002"/>
    </source>
</evidence>
<evidence type="ECO:0000256" key="2">
    <source>
        <dbReference type="ARBA" id="ARBA00004125"/>
    </source>
</evidence>
<feature type="region of interest" description="Disordered" evidence="12">
    <location>
        <begin position="232"/>
        <end position="309"/>
    </location>
</feature>
<keyword evidence="9" id="KW-0967">Endosome</keyword>
<evidence type="ECO:0000256" key="11">
    <source>
        <dbReference type="PROSITE-ProRule" id="PRU00192"/>
    </source>
</evidence>
<evidence type="ECO:0000256" key="6">
    <source>
        <dbReference type="ARBA" id="ARBA00018978"/>
    </source>
</evidence>
<dbReference type="Pfam" id="PF00018">
    <property type="entry name" value="SH3_1"/>
    <property type="match status" value="1"/>
</dbReference>
<dbReference type="SUPFAM" id="SSF50044">
    <property type="entry name" value="SH3-domain"/>
    <property type="match status" value="1"/>
</dbReference>
<comment type="subcellular location">
    <subcellularLocation>
        <location evidence="2">Endosome membrane</location>
        <topology evidence="2">Peripheral membrane protein</topology>
        <orientation evidence="2">Cytoplasmic side</orientation>
    </subcellularLocation>
</comment>
<dbReference type="Gene3D" id="2.30.30.40">
    <property type="entry name" value="SH3 Domains"/>
    <property type="match status" value="1"/>
</dbReference>
<evidence type="ECO:0000259" key="14">
    <source>
        <dbReference type="PROSITE" id="PS50009"/>
    </source>
</evidence>
<feature type="compositionally biased region" description="Low complexity" evidence="12">
    <location>
        <begin position="297"/>
        <end position="309"/>
    </location>
</feature>
<comment type="subunit">
    <text evidence="4">Component of the ESCRT-0 complex composed of HSE1 and VPS27.</text>
</comment>
<dbReference type="InterPro" id="IPR057827">
    <property type="entry name" value="WW_fungi"/>
</dbReference>